<dbReference type="Pfam" id="PF01547">
    <property type="entry name" value="SBP_bac_1"/>
    <property type="match status" value="1"/>
</dbReference>
<dbReference type="EMBL" id="JACXIY010000029">
    <property type="protein sequence ID" value="MBD2871351.1"/>
    <property type="molecule type" value="Genomic_DNA"/>
</dbReference>
<name>A0A927H787_9BACL</name>
<feature type="signal peptide" evidence="7">
    <location>
        <begin position="1"/>
        <end position="23"/>
    </location>
</feature>
<organism evidence="8 9">
    <name type="scientific">Paenibacillus arenilitoris</name>
    <dbReference type="NCBI Taxonomy" id="2772299"/>
    <lineage>
        <taxon>Bacteria</taxon>
        <taxon>Bacillati</taxon>
        <taxon>Bacillota</taxon>
        <taxon>Bacilli</taxon>
        <taxon>Bacillales</taxon>
        <taxon>Paenibacillaceae</taxon>
        <taxon>Paenibacillus</taxon>
    </lineage>
</organism>
<evidence type="ECO:0000256" key="2">
    <source>
        <dbReference type="ARBA" id="ARBA00022729"/>
    </source>
</evidence>
<dbReference type="InterPro" id="IPR006059">
    <property type="entry name" value="SBP"/>
</dbReference>
<dbReference type="Gene3D" id="3.40.190.10">
    <property type="entry name" value="Periplasmic binding protein-like II"/>
    <property type="match status" value="1"/>
</dbReference>
<gene>
    <name evidence="8" type="ORF">IDH41_22445</name>
</gene>
<feature type="region of interest" description="Disordered" evidence="6">
    <location>
        <begin position="88"/>
        <end position="108"/>
    </location>
</feature>
<keyword evidence="5" id="KW-0449">Lipoprotein</keyword>
<feature type="region of interest" description="Disordered" evidence="6">
    <location>
        <begin position="25"/>
        <end position="45"/>
    </location>
</feature>
<comment type="caution">
    <text evidence="8">The sequence shown here is derived from an EMBL/GenBank/DDBJ whole genome shotgun (WGS) entry which is preliminary data.</text>
</comment>
<dbReference type="PANTHER" id="PTHR43649">
    <property type="entry name" value="ARABINOSE-BINDING PROTEIN-RELATED"/>
    <property type="match status" value="1"/>
</dbReference>
<accession>A0A927H787</accession>
<evidence type="ECO:0000256" key="1">
    <source>
        <dbReference type="ARBA" id="ARBA00022475"/>
    </source>
</evidence>
<reference evidence="8" key="1">
    <citation type="submission" date="2020-09" db="EMBL/GenBank/DDBJ databases">
        <title>A novel bacterium of genus Paenibacillus, isolated from South China Sea.</title>
        <authorList>
            <person name="Huang H."/>
            <person name="Mo K."/>
            <person name="Hu Y."/>
        </authorList>
    </citation>
    <scope>NUCLEOTIDE SEQUENCE</scope>
    <source>
        <strain evidence="8">IB182493</strain>
    </source>
</reference>
<evidence type="ECO:0000313" key="9">
    <source>
        <dbReference type="Proteomes" id="UP000632125"/>
    </source>
</evidence>
<evidence type="ECO:0000313" key="8">
    <source>
        <dbReference type="EMBL" id="MBD2871351.1"/>
    </source>
</evidence>
<dbReference type="Proteomes" id="UP000632125">
    <property type="component" value="Unassembled WGS sequence"/>
</dbReference>
<protein>
    <submittedName>
        <fullName evidence="8">Carbohydrate ABC transporter substrate-binding protein</fullName>
    </submittedName>
</protein>
<evidence type="ECO:0000256" key="7">
    <source>
        <dbReference type="SAM" id="SignalP"/>
    </source>
</evidence>
<evidence type="ECO:0000256" key="6">
    <source>
        <dbReference type="SAM" id="MobiDB-lite"/>
    </source>
</evidence>
<keyword evidence="1" id="KW-1003">Cell membrane</keyword>
<proteinExistence type="predicted"/>
<dbReference type="RefSeq" id="WP_190865077.1">
    <property type="nucleotide sequence ID" value="NZ_JACXIY010000029.1"/>
</dbReference>
<evidence type="ECO:0000256" key="3">
    <source>
        <dbReference type="ARBA" id="ARBA00023136"/>
    </source>
</evidence>
<feature type="compositionally biased region" description="Basic and acidic residues" evidence="6">
    <location>
        <begin position="99"/>
        <end position="108"/>
    </location>
</feature>
<keyword evidence="2 7" id="KW-0732">Signal</keyword>
<keyword evidence="9" id="KW-1185">Reference proteome</keyword>
<dbReference type="PANTHER" id="PTHR43649:SF33">
    <property type="entry name" value="POLYGALACTURONAN_RHAMNOGALACTURONAN-BINDING PROTEIN YTCQ"/>
    <property type="match status" value="1"/>
</dbReference>
<sequence>MVKRKAWQSGALVLMCAAMTACSGGKTDDGAGEAPPVSEDAPAADGRTAVTMSVLTKDRFLTEAEQKFEAANPDIDVQIEEIVPADTSGGDKMMIRKGPGTEEGPKKEDVDKYASSVNTAIMSGNAADIISVEYLPVGKYADKGLLADWNALVGADASFNKSEYYENVFAAVSNGGGWYGIPTSFSLSAMLGDLSLLEQNGLDEKTWTWDQFVELIEQTSTDGKFGIAAMEPEALLGYLAESLYGQLVKKDGDAAAFDAGLFQTYMEKIKHLYDGGFATKEMMGPANASFRQAGMASPMDAAIMPQAGGGEPQDMIRPPGTGEDEGIPFKSGQVLGLNAKSEVKDAAWSFVKFLLSEEMQSSRALMNFPVNKAALGNKLTETKEMLANSGSGGGEGKGPSIMLRNKDGETITPTLTDEDVEKIKSLMPSVGKYSNQDPKVMSMIAEESAAYFSGSKSAEAVAGTLASRINTYLNE</sequence>
<keyword evidence="4" id="KW-0564">Palmitate</keyword>
<keyword evidence="3" id="KW-0472">Membrane</keyword>
<evidence type="ECO:0000256" key="4">
    <source>
        <dbReference type="ARBA" id="ARBA00023139"/>
    </source>
</evidence>
<dbReference type="InterPro" id="IPR050490">
    <property type="entry name" value="Bact_solute-bd_prot1"/>
</dbReference>
<dbReference type="PROSITE" id="PS51257">
    <property type="entry name" value="PROKAR_LIPOPROTEIN"/>
    <property type="match status" value="1"/>
</dbReference>
<evidence type="ECO:0000256" key="5">
    <source>
        <dbReference type="ARBA" id="ARBA00023288"/>
    </source>
</evidence>
<feature type="chain" id="PRO_5038733388" evidence="7">
    <location>
        <begin position="24"/>
        <end position="475"/>
    </location>
</feature>
<dbReference type="AlphaFoldDB" id="A0A927H787"/>
<dbReference type="SUPFAM" id="SSF53850">
    <property type="entry name" value="Periplasmic binding protein-like II"/>
    <property type="match status" value="1"/>
</dbReference>
<feature type="region of interest" description="Disordered" evidence="6">
    <location>
        <begin position="385"/>
        <end position="416"/>
    </location>
</feature>